<dbReference type="WBParaSite" id="L893_g9123.t1">
    <property type="protein sequence ID" value="L893_g9123.t1"/>
    <property type="gene ID" value="L893_g9123"/>
</dbReference>
<feature type="transmembrane region" description="Helical" evidence="7">
    <location>
        <begin position="172"/>
        <end position="197"/>
    </location>
</feature>
<dbReference type="InterPro" id="IPR017452">
    <property type="entry name" value="GPCR_Rhodpsn_7TM"/>
</dbReference>
<feature type="transmembrane region" description="Helical" evidence="7">
    <location>
        <begin position="6"/>
        <end position="26"/>
    </location>
</feature>
<dbReference type="Gene3D" id="1.20.1070.10">
    <property type="entry name" value="Rhodopsin 7-helix transmembrane proteins"/>
    <property type="match status" value="1"/>
</dbReference>
<evidence type="ECO:0000313" key="9">
    <source>
        <dbReference type="Proteomes" id="UP000095287"/>
    </source>
</evidence>
<evidence type="ECO:0000256" key="1">
    <source>
        <dbReference type="ARBA" id="ARBA00004651"/>
    </source>
</evidence>
<reference evidence="10" key="1">
    <citation type="submission" date="2016-11" db="UniProtKB">
        <authorList>
            <consortium name="WormBaseParasite"/>
        </authorList>
    </citation>
    <scope>IDENTIFICATION</scope>
</reference>
<keyword evidence="2" id="KW-1003">Cell membrane</keyword>
<keyword evidence="4 7" id="KW-1133">Transmembrane helix</keyword>
<proteinExistence type="predicted"/>
<feature type="transmembrane region" description="Helical" evidence="7">
    <location>
        <begin position="38"/>
        <end position="61"/>
    </location>
</feature>
<evidence type="ECO:0000256" key="3">
    <source>
        <dbReference type="ARBA" id="ARBA00022692"/>
    </source>
</evidence>
<evidence type="ECO:0000256" key="7">
    <source>
        <dbReference type="SAM" id="Phobius"/>
    </source>
</evidence>
<protein>
    <submittedName>
        <fullName evidence="10">G_PROTEIN_RECEP_F1_2 domain-containing protein</fullName>
    </submittedName>
</protein>
<keyword evidence="6" id="KW-0675">Receptor</keyword>
<accession>A0A1I8AUT9</accession>
<name>A0A1I8AUT9_9BILA</name>
<feature type="transmembrane region" description="Helical" evidence="7">
    <location>
        <begin position="235"/>
        <end position="255"/>
    </location>
</feature>
<evidence type="ECO:0000256" key="5">
    <source>
        <dbReference type="ARBA" id="ARBA00023136"/>
    </source>
</evidence>
<dbReference type="PANTHER" id="PTHR24241">
    <property type="entry name" value="NEUROPEPTIDE RECEPTOR-RELATED G-PROTEIN COUPLED RECEPTOR"/>
    <property type="match status" value="1"/>
</dbReference>
<evidence type="ECO:0000313" key="10">
    <source>
        <dbReference type="WBParaSite" id="L893_g9123.t1"/>
    </source>
</evidence>
<dbReference type="PROSITE" id="PS50262">
    <property type="entry name" value="G_PROTEIN_RECEP_F1_2"/>
    <property type="match status" value="1"/>
</dbReference>
<dbReference type="AlphaFoldDB" id="A0A1I8AUT9"/>
<keyword evidence="9" id="KW-1185">Reference proteome</keyword>
<dbReference type="Proteomes" id="UP000095287">
    <property type="component" value="Unplaced"/>
</dbReference>
<keyword evidence="5 7" id="KW-0472">Membrane</keyword>
<comment type="subcellular location">
    <subcellularLocation>
        <location evidence="1">Cell membrane</location>
        <topology evidence="1">Multi-pass membrane protein</topology>
    </subcellularLocation>
</comment>
<evidence type="ECO:0000256" key="2">
    <source>
        <dbReference type="ARBA" id="ARBA00022475"/>
    </source>
</evidence>
<dbReference type="GO" id="GO:0004930">
    <property type="term" value="F:G protein-coupled receptor activity"/>
    <property type="evidence" value="ECO:0007669"/>
    <property type="project" value="TreeGrafter"/>
</dbReference>
<organism evidence="9 10">
    <name type="scientific">Steinernema glaseri</name>
    <dbReference type="NCBI Taxonomy" id="37863"/>
    <lineage>
        <taxon>Eukaryota</taxon>
        <taxon>Metazoa</taxon>
        <taxon>Ecdysozoa</taxon>
        <taxon>Nematoda</taxon>
        <taxon>Chromadorea</taxon>
        <taxon>Rhabditida</taxon>
        <taxon>Tylenchina</taxon>
        <taxon>Panagrolaimomorpha</taxon>
        <taxon>Strongyloidoidea</taxon>
        <taxon>Steinernematidae</taxon>
        <taxon>Steinernema</taxon>
    </lineage>
</organism>
<feature type="domain" description="G-protein coupled receptors family 1 profile" evidence="8">
    <location>
        <begin position="20"/>
        <end position="284"/>
    </location>
</feature>
<dbReference type="SUPFAM" id="SSF81321">
    <property type="entry name" value="Family A G protein-coupled receptor-like"/>
    <property type="match status" value="1"/>
</dbReference>
<dbReference type="CDD" id="cd00637">
    <property type="entry name" value="7tm_classA_rhodopsin-like"/>
    <property type="match status" value="1"/>
</dbReference>
<sequence length="339" mass="37941">MISPADWFAGLSLLFIGVFGIVLHLIEMSAMTKLTCRYVGFRFILSQSVADVLMLIQFGVWPGVVVFTKNSLIAESMRTPVHIYMDGVWFSVCYMSVVISITRLVCVKYPMQFRQLRHRTCFYISVGAWLLAFGQSVIVHSMSWFVSLHYDEEGYGMTGDWEKHATQGTQTYYLVTSVVIVATYLVVYSIAAVLIVMQRNMILRLTRPKGTSTTNLVNGTRSSIIRRNQAIAVELRLMIPCAASAVIYIIGQILINGGVGQGKWTGYAVMVIFSLQSLVNPILRIVFSETLRCEIYRVFCVKAGKLTTTPLFTVNKLVPSLFLGPTTTVQNIVHANIMN</sequence>
<feature type="transmembrane region" description="Helical" evidence="7">
    <location>
        <begin position="267"/>
        <end position="287"/>
    </location>
</feature>
<evidence type="ECO:0000256" key="4">
    <source>
        <dbReference type="ARBA" id="ARBA00022989"/>
    </source>
</evidence>
<evidence type="ECO:0000259" key="8">
    <source>
        <dbReference type="PROSITE" id="PS50262"/>
    </source>
</evidence>
<feature type="transmembrane region" description="Helical" evidence="7">
    <location>
        <begin position="122"/>
        <end position="146"/>
    </location>
</feature>
<dbReference type="GO" id="GO:0005886">
    <property type="term" value="C:plasma membrane"/>
    <property type="evidence" value="ECO:0007669"/>
    <property type="project" value="UniProtKB-SubCell"/>
</dbReference>
<keyword evidence="3 7" id="KW-0812">Transmembrane</keyword>
<feature type="transmembrane region" description="Helical" evidence="7">
    <location>
        <begin position="81"/>
        <end position="101"/>
    </location>
</feature>
<evidence type="ECO:0000256" key="6">
    <source>
        <dbReference type="ARBA" id="ARBA00023170"/>
    </source>
</evidence>